<evidence type="ECO:0000313" key="4">
    <source>
        <dbReference type="Proteomes" id="UP000240883"/>
    </source>
</evidence>
<dbReference type="Proteomes" id="UP000240883">
    <property type="component" value="Unassembled WGS sequence"/>
</dbReference>
<feature type="non-terminal residue" evidence="3">
    <location>
        <position position="416"/>
    </location>
</feature>
<proteinExistence type="predicted"/>
<dbReference type="Gene3D" id="3.90.245.10">
    <property type="entry name" value="Ribonucleoside hydrolase-like"/>
    <property type="match status" value="1"/>
</dbReference>
<protein>
    <submittedName>
        <fullName evidence="3">DUF1593-domain-containing protein</fullName>
    </submittedName>
</protein>
<evidence type="ECO:0000259" key="2">
    <source>
        <dbReference type="Pfam" id="PF21027"/>
    </source>
</evidence>
<feature type="non-terminal residue" evidence="3">
    <location>
        <position position="1"/>
    </location>
</feature>
<dbReference type="EMBL" id="KZ678130">
    <property type="protein sequence ID" value="PSN72196.1"/>
    <property type="molecule type" value="Genomic_DNA"/>
</dbReference>
<reference evidence="3 4" key="1">
    <citation type="journal article" date="2018" name="Front. Microbiol.">
        <title>Genome-Wide Analysis of Corynespora cassiicola Leaf Fall Disease Putative Effectors.</title>
        <authorList>
            <person name="Lopez D."/>
            <person name="Ribeiro S."/>
            <person name="Label P."/>
            <person name="Fumanal B."/>
            <person name="Venisse J.S."/>
            <person name="Kohler A."/>
            <person name="de Oliveira R.R."/>
            <person name="Labutti K."/>
            <person name="Lipzen A."/>
            <person name="Lail K."/>
            <person name="Bauer D."/>
            <person name="Ohm R.A."/>
            <person name="Barry K.W."/>
            <person name="Spatafora J."/>
            <person name="Grigoriev I.V."/>
            <person name="Martin F.M."/>
            <person name="Pujade-Renaud V."/>
        </authorList>
    </citation>
    <scope>NUCLEOTIDE SEQUENCE [LARGE SCALE GENOMIC DNA]</scope>
    <source>
        <strain evidence="3 4">Philippines</strain>
    </source>
</reference>
<accession>A0A2T2P3V1</accession>
<feature type="domain" description="Cellulose-binding Sde182 C-terminal" evidence="2">
    <location>
        <begin position="359"/>
        <end position="416"/>
    </location>
</feature>
<name>A0A2T2P3V1_CORCC</name>
<dbReference type="STRING" id="1448308.A0A2T2P3V1"/>
<dbReference type="InterPro" id="IPR036452">
    <property type="entry name" value="Ribo_hydro-like"/>
</dbReference>
<dbReference type="GO" id="GO:0016799">
    <property type="term" value="F:hydrolase activity, hydrolyzing N-glycosyl compounds"/>
    <property type="evidence" value="ECO:0007669"/>
    <property type="project" value="InterPro"/>
</dbReference>
<dbReference type="Gene3D" id="2.60.40.10">
    <property type="entry name" value="Immunoglobulins"/>
    <property type="match status" value="1"/>
</dbReference>
<dbReference type="Pfam" id="PF07632">
    <property type="entry name" value="Sde182_NH-like"/>
    <property type="match status" value="1"/>
</dbReference>
<keyword evidence="4" id="KW-1185">Reference proteome</keyword>
<evidence type="ECO:0000259" key="1">
    <source>
        <dbReference type="Pfam" id="PF07632"/>
    </source>
</evidence>
<organism evidence="3 4">
    <name type="scientific">Corynespora cassiicola Philippines</name>
    <dbReference type="NCBI Taxonomy" id="1448308"/>
    <lineage>
        <taxon>Eukaryota</taxon>
        <taxon>Fungi</taxon>
        <taxon>Dikarya</taxon>
        <taxon>Ascomycota</taxon>
        <taxon>Pezizomycotina</taxon>
        <taxon>Dothideomycetes</taxon>
        <taxon>Pleosporomycetidae</taxon>
        <taxon>Pleosporales</taxon>
        <taxon>Corynesporascaceae</taxon>
        <taxon>Corynespora</taxon>
    </lineage>
</organism>
<dbReference type="InterPro" id="IPR013783">
    <property type="entry name" value="Ig-like_fold"/>
</dbReference>
<dbReference type="InterPro" id="IPR048527">
    <property type="entry name" value="Sde182_C"/>
</dbReference>
<gene>
    <name evidence="3" type="ORF">BS50DRAFT_476016</name>
</gene>
<sequence length="416" mass="46431">DKRDRIFVLTDVLNEPDDTMSLIRLLTHADHFEVEGLVATTSFWLPNETHPEHIKELIGTYALVRDNLQSHSNRSFPTPEYLTSRVGTGPDVYGMEAIKALEARGNLTDGAQLLIERTDASDEPLYVQMWGGANALATVLWSVNRTRSADELETFISKLRVYAISDQDDSGVWIRQHFPDMRYVTSRHGYSQYPDSTWIGMSSPGVDPGGPNNEIISSEWIEKNIKIGPLGSLYPEIDWIVEGDTPALLYNLQTGLGNPEYPNWGNWGGRYTANPFNSSAQFGQASDVVIGQNGLEYTSNKATIWRWRQQYQDEFAARIQWTLAPNGPDSNATHPPVVVVNGSCGSSSLMYNVHVGDVITLDASSSYSPDANANLNITWFHYREPTSYQFSPTVVPEIEITYPEASGRTVTFTIPE</sequence>
<dbReference type="InterPro" id="IPR011483">
    <property type="entry name" value="Sde182_NH-like"/>
</dbReference>
<evidence type="ECO:0000313" key="3">
    <source>
        <dbReference type="EMBL" id="PSN72196.1"/>
    </source>
</evidence>
<dbReference type="AlphaFoldDB" id="A0A2T2P3V1"/>
<dbReference type="OrthoDB" id="3592035at2759"/>
<dbReference type="Pfam" id="PF21027">
    <property type="entry name" value="Sde0182_C"/>
    <property type="match status" value="1"/>
</dbReference>
<feature type="domain" description="Cellulose-binding Sde182 nucleoside hydrolase-like" evidence="1">
    <location>
        <begin position="5"/>
        <end position="271"/>
    </location>
</feature>